<dbReference type="Proteomes" id="UP001172082">
    <property type="component" value="Unassembled WGS sequence"/>
</dbReference>
<evidence type="ECO:0008006" key="4">
    <source>
        <dbReference type="Google" id="ProtNLM"/>
    </source>
</evidence>
<evidence type="ECO:0000313" key="3">
    <source>
        <dbReference type="Proteomes" id="UP001172082"/>
    </source>
</evidence>
<dbReference type="EMBL" id="JAUJEA010000009">
    <property type="protein sequence ID" value="MDN5203852.1"/>
    <property type="molecule type" value="Genomic_DNA"/>
</dbReference>
<feature type="signal peptide" evidence="1">
    <location>
        <begin position="1"/>
        <end position="25"/>
    </location>
</feature>
<proteinExistence type="predicted"/>
<name>A0ABT8KV77_9BACT</name>
<dbReference type="RefSeq" id="WP_346753876.1">
    <property type="nucleotide sequence ID" value="NZ_JAUJEA010000009.1"/>
</dbReference>
<protein>
    <recommendedName>
        <fullName evidence="4">Outer membrane protein beta-barrel domain-containing protein</fullName>
    </recommendedName>
</protein>
<feature type="chain" id="PRO_5045962288" description="Outer membrane protein beta-barrel domain-containing protein" evidence="1">
    <location>
        <begin position="26"/>
        <end position="146"/>
    </location>
</feature>
<organism evidence="2 3">
    <name type="scientific">Splendidivirga corallicola</name>
    <dbReference type="NCBI Taxonomy" id="3051826"/>
    <lineage>
        <taxon>Bacteria</taxon>
        <taxon>Pseudomonadati</taxon>
        <taxon>Bacteroidota</taxon>
        <taxon>Cytophagia</taxon>
        <taxon>Cytophagales</taxon>
        <taxon>Splendidivirgaceae</taxon>
        <taxon>Splendidivirga</taxon>
    </lineage>
</organism>
<evidence type="ECO:0000313" key="2">
    <source>
        <dbReference type="EMBL" id="MDN5203852.1"/>
    </source>
</evidence>
<gene>
    <name evidence="2" type="ORF">QQ008_20845</name>
</gene>
<reference evidence="2" key="1">
    <citation type="submission" date="2023-06" db="EMBL/GenBank/DDBJ databases">
        <title>Genomic of Parafulvivirga corallium.</title>
        <authorList>
            <person name="Wang G."/>
        </authorList>
    </citation>
    <scope>NUCLEOTIDE SEQUENCE</scope>
    <source>
        <strain evidence="2">BMA10</strain>
    </source>
</reference>
<keyword evidence="3" id="KW-1185">Reference proteome</keyword>
<keyword evidence="1" id="KW-0732">Signal</keyword>
<evidence type="ECO:0000256" key="1">
    <source>
        <dbReference type="SAM" id="SignalP"/>
    </source>
</evidence>
<sequence>MANLTTRIFVLILFLSSLTSIDCNAQSSKSFMLGLGFDLFKTDNDGFAEKSQIGLEGNYFVVSNFAVTAGIDFWSRRSDRFILGARFYPVAPVFLKFRSLLSSDSDFSLGIGYGKSIGGNFRFEASGDYYFDPKDLGMRLGLAYLF</sequence>
<comment type="caution">
    <text evidence="2">The sequence shown here is derived from an EMBL/GenBank/DDBJ whole genome shotgun (WGS) entry which is preliminary data.</text>
</comment>
<accession>A0ABT8KV77</accession>